<evidence type="ECO:0000256" key="2">
    <source>
        <dbReference type="ARBA" id="ARBA00003921"/>
    </source>
</evidence>
<dbReference type="Proteomes" id="UP000011067">
    <property type="component" value="Chromosome"/>
</dbReference>
<dbReference type="EMBL" id="CP003903">
    <property type="protein sequence ID" value="AGC03469.1"/>
    <property type="molecule type" value="Genomic_DNA"/>
</dbReference>
<dbReference type="PANTHER" id="PTHR21071">
    <property type="entry name" value="UDP-N-ACETYLENOLPYRUVOYLGLUCOSAMINE REDUCTASE"/>
    <property type="match status" value="1"/>
</dbReference>
<dbReference type="Gene3D" id="3.30.465.10">
    <property type="match status" value="1"/>
</dbReference>
<dbReference type="InterPro" id="IPR016167">
    <property type="entry name" value="FAD-bd_PCMH_sub1"/>
</dbReference>
<evidence type="ECO:0000256" key="15">
    <source>
        <dbReference type="ARBA" id="ARBA00023002"/>
    </source>
</evidence>
<evidence type="ECO:0000256" key="1">
    <source>
        <dbReference type="ARBA" id="ARBA00001974"/>
    </source>
</evidence>
<evidence type="ECO:0000256" key="13">
    <source>
        <dbReference type="ARBA" id="ARBA00022960"/>
    </source>
</evidence>
<feature type="active site" evidence="20">
    <location>
        <position position="162"/>
    </location>
</feature>
<protein>
    <recommendedName>
        <fullName evidence="7 20">UDP-N-acetylenolpyruvoylglucosamine reductase</fullName>
        <ecNumber evidence="6 20">1.3.1.98</ecNumber>
    </recommendedName>
    <alternativeName>
        <fullName evidence="18 20">UDP-N-acetylmuramate dehydrogenase</fullName>
    </alternativeName>
</protein>
<dbReference type="PANTHER" id="PTHR21071:SF4">
    <property type="entry name" value="UDP-N-ACETYLENOLPYRUVOYLGLUCOSAMINE REDUCTASE"/>
    <property type="match status" value="1"/>
</dbReference>
<dbReference type="InterPro" id="IPR036318">
    <property type="entry name" value="FAD-bd_PCMH-like_sf"/>
</dbReference>
<comment type="subcellular location">
    <subcellularLocation>
        <location evidence="3 20">Cytoplasm</location>
    </subcellularLocation>
</comment>
<evidence type="ECO:0000256" key="14">
    <source>
        <dbReference type="ARBA" id="ARBA00022984"/>
    </source>
</evidence>
<evidence type="ECO:0000256" key="18">
    <source>
        <dbReference type="ARBA" id="ARBA00031026"/>
    </source>
</evidence>
<evidence type="ECO:0000256" key="7">
    <source>
        <dbReference type="ARBA" id="ARBA00015188"/>
    </source>
</evidence>
<evidence type="ECO:0000256" key="4">
    <source>
        <dbReference type="ARBA" id="ARBA00004752"/>
    </source>
</evidence>
<dbReference type="HAMAP" id="MF_00037">
    <property type="entry name" value="MurB"/>
    <property type="match status" value="1"/>
</dbReference>
<keyword evidence="13 20" id="KW-0133">Cell shape</keyword>
<gene>
    <name evidence="20 22" type="primary">murB</name>
    <name evidence="22" type="ORF">BCHRO640_191</name>
</gene>
<comment type="function">
    <text evidence="2 20">Cell wall formation.</text>
</comment>
<dbReference type="PROSITE" id="PS51387">
    <property type="entry name" value="FAD_PCMH"/>
    <property type="match status" value="1"/>
</dbReference>
<organism evidence="22 23">
    <name type="scientific">Candidatus Blochmanniella chromaiodes str. 640</name>
    <dbReference type="NCBI Taxonomy" id="1240471"/>
    <lineage>
        <taxon>Bacteria</taxon>
        <taxon>Pseudomonadati</taxon>
        <taxon>Pseudomonadota</taxon>
        <taxon>Gammaproteobacteria</taxon>
        <taxon>Enterobacterales</taxon>
        <taxon>Enterobacteriaceae</taxon>
        <taxon>ant endosymbionts</taxon>
        <taxon>Candidatus Blochmanniella</taxon>
    </lineage>
</organism>
<dbReference type="Gene3D" id="3.90.78.10">
    <property type="entry name" value="UDP-N-acetylenolpyruvoylglucosamine reductase, C-terminal domain"/>
    <property type="match status" value="1"/>
</dbReference>
<dbReference type="NCBIfam" id="NF000755">
    <property type="entry name" value="PRK00046.1"/>
    <property type="match status" value="1"/>
</dbReference>
<evidence type="ECO:0000313" key="23">
    <source>
        <dbReference type="Proteomes" id="UP000011067"/>
    </source>
</evidence>
<keyword evidence="17 20" id="KW-0961">Cell wall biogenesis/degradation</keyword>
<evidence type="ECO:0000256" key="17">
    <source>
        <dbReference type="ARBA" id="ARBA00023316"/>
    </source>
</evidence>
<dbReference type="InterPro" id="IPR006094">
    <property type="entry name" value="Oxid_FAD_bind_N"/>
</dbReference>
<keyword evidence="14 20" id="KW-0573">Peptidoglycan synthesis</keyword>
<dbReference type="InterPro" id="IPR016166">
    <property type="entry name" value="FAD-bd_PCMH"/>
</dbReference>
<feature type="active site" evidence="20">
    <location>
        <position position="328"/>
    </location>
</feature>
<dbReference type="InterPro" id="IPR016169">
    <property type="entry name" value="FAD-bd_PCMH_sub2"/>
</dbReference>
<reference evidence="22 23" key="1">
    <citation type="journal article" date="2013" name="Genome Biol. Evol.">
        <title>Sequence context of indel mutations and their effect on protein evolution in a bacterial endosymbiont.</title>
        <authorList>
            <person name="Williams L.E."/>
            <person name="Wernegreen J.J."/>
        </authorList>
    </citation>
    <scope>NUCLEOTIDE SEQUENCE [LARGE SCALE GENOMIC DNA]</scope>
    <source>
        <strain evidence="22 23">640</strain>
    </source>
</reference>
<dbReference type="InterPro" id="IPR003170">
    <property type="entry name" value="MurB"/>
</dbReference>
<dbReference type="Gene3D" id="3.30.43.10">
    <property type="entry name" value="Uridine Diphospho-n-acetylenolpyruvylglucosamine Reductase, domain 2"/>
    <property type="match status" value="1"/>
</dbReference>
<dbReference type="Pfam" id="PF01565">
    <property type="entry name" value="FAD_binding_4"/>
    <property type="match status" value="1"/>
</dbReference>
<keyword evidence="23" id="KW-1185">Reference proteome</keyword>
<evidence type="ECO:0000256" key="12">
    <source>
        <dbReference type="ARBA" id="ARBA00022857"/>
    </source>
</evidence>
<accession>A0ABM5ND12</accession>
<evidence type="ECO:0000259" key="21">
    <source>
        <dbReference type="PROSITE" id="PS51387"/>
    </source>
</evidence>
<evidence type="ECO:0000256" key="6">
    <source>
        <dbReference type="ARBA" id="ARBA00012518"/>
    </source>
</evidence>
<keyword evidence="15 20" id="KW-0560">Oxidoreductase</keyword>
<evidence type="ECO:0000256" key="16">
    <source>
        <dbReference type="ARBA" id="ARBA00023306"/>
    </source>
</evidence>
<evidence type="ECO:0000256" key="20">
    <source>
        <dbReference type="HAMAP-Rule" id="MF_00037"/>
    </source>
</evidence>
<dbReference type="NCBIfam" id="TIGR00179">
    <property type="entry name" value="murB"/>
    <property type="match status" value="1"/>
</dbReference>
<evidence type="ECO:0000256" key="19">
    <source>
        <dbReference type="ARBA" id="ARBA00048914"/>
    </source>
</evidence>
<evidence type="ECO:0000256" key="3">
    <source>
        <dbReference type="ARBA" id="ARBA00004496"/>
    </source>
</evidence>
<evidence type="ECO:0000256" key="10">
    <source>
        <dbReference type="ARBA" id="ARBA00022630"/>
    </source>
</evidence>
<evidence type="ECO:0000256" key="11">
    <source>
        <dbReference type="ARBA" id="ARBA00022827"/>
    </source>
</evidence>
<comment type="pathway">
    <text evidence="4 20">Cell wall biogenesis; peptidoglycan biosynthesis.</text>
</comment>
<keyword evidence="11 20" id="KW-0274">FAD</keyword>
<feature type="domain" description="FAD-binding PCMH-type" evidence="21">
    <location>
        <begin position="16"/>
        <end position="185"/>
    </location>
</feature>
<dbReference type="SUPFAM" id="SSF56176">
    <property type="entry name" value="FAD-binding/transporter-associated domain-like"/>
    <property type="match status" value="1"/>
</dbReference>
<keyword evidence="12 20" id="KW-0521">NADP</keyword>
<comment type="cofactor">
    <cofactor evidence="1 20">
        <name>FAD</name>
        <dbReference type="ChEBI" id="CHEBI:57692"/>
    </cofactor>
</comment>
<dbReference type="RefSeq" id="WP_015344474.1">
    <property type="nucleotide sequence ID" value="NC_020075.1"/>
</dbReference>
<dbReference type="InterPro" id="IPR011601">
    <property type="entry name" value="MurB_C"/>
</dbReference>
<evidence type="ECO:0000256" key="8">
    <source>
        <dbReference type="ARBA" id="ARBA00022490"/>
    </source>
</evidence>
<evidence type="ECO:0000256" key="5">
    <source>
        <dbReference type="ARBA" id="ARBA00010485"/>
    </source>
</evidence>
<evidence type="ECO:0000313" key="22">
    <source>
        <dbReference type="EMBL" id="AGC03469.1"/>
    </source>
</evidence>
<sequence>MYEHPFQLKSLNTFSVNAFAKSVVTAHHEYTLLKFWRKAYRKGKPVLILGGGSNILFLENYAGTILLNRIKGIFITENKTAWQLHVGAGEKWDELVVHTIKKNIPGLENLACIPGYVGAAPIQNIGAYGVELSQICEYVDAIDLYSGKKIRFTCSECDFKYRDSIFRNCLEKYAIVSVGLRLCKKWKPILDYHELAHLDKFHITPRQIFNFICIIRHKKLPDPALVGNAGSFFKNPIIDIKTARCLFQIYPNMPYFYQKDGRIKLSAGWLIEYCQLKGYIFGEAAIYPKQALVLINSKKIATGTEIAALALYIYNKVADQFNIYLQPEVRLIGNYGEINPKKLFM</sequence>
<comment type="catalytic activity">
    <reaction evidence="19 20">
        <text>UDP-N-acetyl-alpha-D-muramate + NADP(+) = UDP-N-acetyl-3-O-(1-carboxyvinyl)-alpha-D-glucosamine + NADPH + H(+)</text>
        <dbReference type="Rhea" id="RHEA:12248"/>
        <dbReference type="ChEBI" id="CHEBI:15378"/>
        <dbReference type="ChEBI" id="CHEBI:57783"/>
        <dbReference type="ChEBI" id="CHEBI:58349"/>
        <dbReference type="ChEBI" id="CHEBI:68483"/>
        <dbReference type="ChEBI" id="CHEBI:70757"/>
        <dbReference type="EC" id="1.3.1.98"/>
    </reaction>
</comment>
<evidence type="ECO:0000256" key="9">
    <source>
        <dbReference type="ARBA" id="ARBA00022618"/>
    </source>
</evidence>
<keyword evidence="8 20" id="KW-0963">Cytoplasm</keyword>
<keyword evidence="16 20" id="KW-0131">Cell cycle</keyword>
<dbReference type="EC" id="1.3.1.98" evidence="6 20"/>
<dbReference type="InterPro" id="IPR036635">
    <property type="entry name" value="MurB_C_sf"/>
</dbReference>
<feature type="active site" description="Proton donor" evidence="20">
    <location>
        <position position="231"/>
    </location>
</feature>
<proteinExistence type="inferred from homology"/>
<dbReference type="Pfam" id="PF02873">
    <property type="entry name" value="MurB_C"/>
    <property type="match status" value="1"/>
</dbReference>
<comment type="similarity">
    <text evidence="5 20">Belongs to the MurB family.</text>
</comment>
<name>A0ABM5ND12_9ENTR</name>
<keyword evidence="10 20" id="KW-0285">Flavoprotein</keyword>
<dbReference type="SUPFAM" id="SSF56194">
    <property type="entry name" value="Uridine diphospho-N-Acetylenolpyruvylglucosamine reductase, MurB, C-terminal domain"/>
    <property type="match status" value="1"/>
</dbReference>
<keyword evidence="9 20" id="KW-0132">Cell division</keyword>